<name>A0A917KQU0_9PROT</name>
<dbReference type="InterPro" id="IPR016181">
    <property type="entry name" value="Acyl_CoA_acyltransferase"/>
</dbReference>
<protein>
    <submittedName>
        <fullName evidence="2">N-acetyltransferase</fullName>
    </submittedName>
</protein>
<dbReference type="Gene3D" id="3.40.630.30">
    <property type="match status" value="1"/>
</dbReference>
<dbReference type="PROSITE" id="PS51186">
    <property type="entry name" value="GNAT"/>
    <property type="match status" value="1"/>
</dbReference>
<dbReference type="Proteomes" id="UP000661507">
    <property type="component" value="Unassembled WGS sequence"/>
</dbReference>
<dbReference type="SUPFAM" id="SSF55729">
    <property type="entry name" value="Acyl-CoA N-acyltransferases (Nat)"/>
    <property type="match status" value="1"/>
</dbReference>
<dbReference type="Pfam" id="PF13508">
    <property type="entry name" value="Acetyltransf_7"/>
    <property type="match status" value="1"/>
</dbReference>
<reference evidence="2" key="2">
    <citation type="submission" date="2020-09" db="EMBL/GenBank/DDBJ databases">
        <authorList>
            <person name="Sun Q."/>
            <person name="Zhou Y."/>
        </authorList>
    </citation>
    <scope>NUCLEOTIDE SEQUENCE</scope>
    <source>
        <strain evidence="2">CGMCC 1.3617</strain>
    </source>
</reference>
<evidence type="ECO:0000259" key="1">
    <source>
        <dbReference type="PROSITE" id="PS51186"/>
    </source>
</evidence>
<comment type="caution">
    <text evidence="2">The sequence shown here is derived from an EMBL/GenBank/DDBJ whole genome shotgun (WGS) entry which is preliminary data.</text>
</comment>
<evidence type="ECO:0000313" key="3">
    <source>
        <dbReference type="Proteomes" id="UP000661507"/>
    </source>
</evidence>
<reference evidence="2" key="1">
    <citation type="journal article" date="2014" name="Int. J. Syst. Evol. Microbiol.">
        <title>Complete genome sequence of Corynebacterium casei LMG S-19264T (=DSM 44701T), isolated from a smear-ripened cheese.</title>
        <authorList>
            <consortium name="US DOE Joint Genome Institute (JGI-PGF)"/>
            <person name="Walter F."/>
            <person name="Albersmeier A."/>
            <person name="Kalinowski J."/>
            <person name="Ruckert C."/>
        </authorList>
    </citation>
    <scope>NUCLEOTIDE SEQUENCE</scope>
    <source>
        <strain evidence="2">CGMCC 1.3617</strain>
    </source>
</reference>
<organism evidence="2 3">
    <name type="scientific">Neoroseomonas lacus</name>
    <dbReference type="NCBI Taxonomy" id="287609"/>
    <lineage>
        <taxon>Bacteria</taxon>
        <taxon>Pseudomonadati</taxon>
        <taxon>Pseudomonadota</taxon>
        <taxon>Alphaproteobacteria</taxon>
        <taxon>Acetobacterales</taxon>
        <taxon>Acetobacteraceae</taxon>
        <taxon>Neoroseomonas</taxon>
    </lineage>
</organism>
<dbReference type="CDD" id="cd04301">
    <property type="entry name" value="NAT_SF"/>
    <property type="match status" value="1"/>
</dbReference>
<accession>A0A917KQU0</accession>
<proteinExistence type="predicted"/>
<dbReference type="GO" id="GO:0016747">
    <property type="term" value="F:acyltransferase activity, transferring groups other than amino-acyl groups"/>
    <property type="evidence" value="ECO:0007669"/>
    <property type="project" value="InterPro"/>
</dbReference>
<dbReference type="RefSeq" id="WP_188968533.1">
    <property type="nucleotide sequence ID" value="NZ_BMKW01000008.1"/>
</dbReference>
<gene>
    <name evidence="2" type="ORF">GCM10011320_33070</name>
</gene>
<feature type="domain" description="N-acetyltransferase" evidence="1">
    <location>
        <begin position="1"/>
        <end position="141"/>
    </location>
</feature>
<keyword evidence="3" id="KW-1185">Reference proteome</keyword>
<dbReference type="EMBL" id="BMKW01000008">
    <property type="protein sequence ID" value="GGJ23152.1"/>
    <property type="molecule type" value="Genomic_DNA"/>
</dbReference>
<dbReference type="AlphaFoldDB" id="A0A917KQU0"/>
<evidence type="ECO:0000313" key="2">
    <source>
        <dbReference type="EMBL" id="GGJ23152.1"/>
    </source>
</evidence>
<sequence length="157" mass="16746">MPVAIELNDSEDAAAAKAVVAGLLDFNARIAGPHGYRPLNLLIRREGGTEIAGGLLGGTSFGWLFVSVLHLPDDLRGTGLGGELLRRAEAEAVARGCIGAHLDTFSFQARPFYERHGYRVFGTIEDMPPGMRRYFMSKRLDGAAPAGAPGSPDHVQS</sequence>
<dbReference type="InterPro" id="IPR000182">
    <property type="entry name" value="GNAT_dom"/>
</dbReference>